<dbReference type="STRING" id="240427.AYR62_13040"/>
<evidence type="ECO:0000313" key="5">
    <source>
        <dbReference type="Proteomes" id="UP000093267"/>
    </source>
</evidence>
<keyword evidence="5" id="KW-1185">Reference proteome</keyword>
<protein>
    <recommendedName>
        <fullName evidence="3">HTH tetR-type domain-containing protein</fullName>
    </recommendedName>
</protein>
<dbReference type="InterPro" id="IPR050624">
    <property type="entry name" value="HTH-type_Tx_Regulator"/>
</dbReference>
<feature type="DNA-binding region" description="H-T-H motif" evidence="2">
    <location>
        <begin position="31"/>
        <end position="50"/>
    </location>
</feature>
<organism evidence="4 5">
    <name type="scientific">Secundilactobacillus paracollinoides</name>
    <dbReference type="NCBI Taxonomy" id="240427"/>
    <lineage>
        <taxon>Bacteria</taxon>
        <taxon>Bacillati</taxon>
        <taxon>Bacillota</taxon>
        <taxon>Bacilli</taxon>
        <taxon>Lactobacillales</taxon>
        <taxon>Lactobacillaceae</taxon>
        <taxon>Secundilactobacillus</taxon>
    </lineage>
</organism>
<dbReference type="EMBL" id="CP014924">
    <property type="protein sequence ID" value="ANZ66423.1"/>
    <property type="molecule type" value="Genomic_DNA"/>
</dbReference>
<reference evidence="4 5" key="1">
    <citation type="submission" date="2016-03" db="EMBL/GenBank/DDBJ databases">
        <title>Pediococcus and Lactobacillus from brewery environment - whole genome sequencing and assembly.</title>
        <authorList>
            <person name="Behr J."/>
            <person name="Geissler A.J."/>
            <person name="Vogel R.F."/>
        </authorList>
    </citation>
    <scope>NUCLEOTIDE SEQUENCE [LARGE SCALE GENOMIC DNA]</scope>
    <source>
        <strain evidence="4 5">TMW 1.1995</strain>
    </source>
</reference>
<dbReference type="PANTHER" id="PTHR43479">
    <property type="entry name" value="ACREF/ENVCD OPERON REPRESSOR-RELATED"/>
    <property type="match status" value="1"/>
</dbReference>
<dbReference type="InterPro" id="IPR009057">
    <property type="entry name" value="Homeodomain-like_sf"/>
</dbReference>
<keyword evidence="1 2" id="KW-0238">DNA-binding</keyword>
<dbReference type="GO" id="GO:0003677">
    <property type="term" value="F:DNA binding"/>
    <property type="evidence" value="ECO:0007669"/>
    <property type="project" value="UniProtKB-UniRule"/>
</dbReference>
<dbReference type="PROSITE" id="PS50977">
    <property type="entry name" value="HTH_TETR_2"/>
    <property type="match status" value="1"/>
</dbReference>
<proteinExistence type="predicted"/>
<dbReference type="RefSeq" id="WP_065901789.1">
    <property type="nucleotide sequence ID" value="NZ_CP014912.1"/>
</dbReference>
<dbReference type="KEGG" id="lpd:AYR62_13040"/>
<name>A0A1B2IWK2_9LACO</name>
<dbReference type="OrthoDB" id="9810250at2"/>
<dbReference type="Gene3D" id="1.10.357.10">
    <property type="entry name" value="Tetracycline Repressor, domain 2"/>
    <property type="match status" value="1"/>
</dbReference>
<feature type="domain" description="HTH tetR-type" evidence="3">
    <location>
        <begin position="8"/>
        <end position="68"/>
    </location>
</feature>
<evidence type="ECO:0000259" key="3">
    <source>
        <dbReference type="PROSITE" id="PS50977"/>
    </source>
</evidence>
<dbReference type="Proteomes" id="UP000093267">
    <property type="component" value="Chromosome"/>
</dbReference>
<dbReference type="SUPFAM" id="SSF46689">
    <property type="entry name" value="Homeodomain-like"/>
    <property type="match status" value="1"/>
</dbReference>
<dbReference type="InterPro" id="IPR001647">
    <property type="entry name" value="HTH_TetR"/>
</dbReference>
<accession>A0A1B2IWK2</accession>
<evidence type="ECO:0000256" key="2">
    <source>
        <dbReference type="PROSITE-ProRule" id="PRU00335"/>
    </source>
</evidence>
<gene>
    <name evidence="4" type="ORF">AYR63_04265</name>
</gene>
<dbReference type="AlphaFoldDB" id="A0A1B2IWK2"/>
<evidence type="ECO:0000313" key="4">
    <source>
        <dbReference type="EMBL" id="ANZ66423.1"/>
    </source>
</evidence>
<evidence type="ECO:0000256" key="1">
    <source>
        <dbReference type="ARBA" id="ARBA00023125"/>
    </source>
</evidence>
<sequence length="184" mass="20827">MTQTLKQQRTKLDIVTTMNTLLKTTPFDQITIGTICKTAMIHHSTFYRYFDDKYALLGEVLMLICKPVQADLNQGVDFMTAISRVMTANQAQLRNMTSQNKSTTVYTDLTKILADNLKTAIISDTTHPLITQLRRASQPEFLAYAYAGMLVGIIQKWNEDPQTTTLETFSGSFKHDMTALLQTF</sequence>
<dbReference type="PANTHER" id="PTHR43479:SF7">
    <property type="entry name" value="TETR-FAMILY TRANSCRIPTIONAL REGULATOR"/>
    <property type="match status" value="1"/>
</dbReference>